<evidence type="ECO:0000313" key="3">
    <source>
        <dbReference type="Proteomes" id="UP000271098"/>
    </source>
</evidence>
<evidence type="ECO:0000313" key="2">
    <source>
        <dbReference type="EMBL" id="VDN43305.1"/>
    </source>
</evidence>
<accession>A0A183EUY2</accession>
<protein>
    <submittedName>
        <fullName evidence="4">Homeobox protein homothorax</fullName>
    </submittedName>
</protein>
<reference evidence="2 3" key="2">
    <citation type="submission" date="2018-11" db="EMBL/GenBank/DDBJ databases">
        <authorList>
            <consortium name="Pathogen Informatics"/>
        </authorList>
    </citation>
    <scope>NUCLEOTIDE SEQUENCE [LARGE SCALE GENOMIC DNA]</scope>
</reference>
<keyword evidence="3" id="KW-1185">Reference proteome</keyword>
<feature type="region of interest" description="Disordered" evidence="1">
    <location>
        <begin position="1"/>
        <end position="22"/>
    </location>
</feature>
<dbReference type="WBParaSite" id="GPUH_0002480301-mRNA-1">
    <property type="protein sequence ID" value="GPUH_0002480301-mRNA-1"/>
    <property type="gene ID" value="GPUH_0002480301"/>
</dbReference>
<organism evidence="4">
    <name type="scientific">Gongylonema pulchrum</name>
    <dbReference type="NCBI Taxonomy" id="637853"/>
    <lineage>
        <taxon>Eukaryota</taxon>
        <taxon>Metazoa</taxon>
        <taxon>Ecdysozoa</taxon>
        <taxon>Nematoda</taxon>
        <taxon>Chromadorea</taxon>
        <taxon>Rhabditida</taxon>
        <taxon>Spirurina</taxon>
        <taxon>Spiruromorpha</taxon>
        <taxon>Spiruroidea</taxon>
        <taxon>Gongylonematidae</taxon>
        <taxon>Gongylonema</taxon>
    </lineage>
</organism>
<gene>
    <name evidence="2" type="ORF">GPUH_LOCUS24773</name>
</gene>
<name>A0A183EUY2_9BILA</name>
<proteinExistence type="predicted"/>
<evidence type="ECO:0000256" key="1">
    <source>
        <dbReference type="SAM" id="MobiDB-lite"/>
    </source>
</evidence>
<dbReference type="AlphaFoldDB" id="A0A183EUY2"/>
<reference evidence="4" key="1">
    <citation type="submission" date="2016-06" db="UniProtKB">
        <authorList>
            <consortium name="WormBaseParasite"/>
        </authorList>
    </citation>
    <scope>IDENTIFICATION</scope>
</reference>
<sequence>MFMRHQHEQQQQQQQHGLAAMQYPDESSGMRHLLPAGVPYAPSFYDYQSAAHMHPMHVQVLLIEITQNPSASFSRISSFLAVIFVTLATGK</sequence>
<dbReference type="EMBL" id="UYRT01102444">
    <property type="protein sequence ID" value="VDN43305.1"/>
    <property type="molecule type" value="Genomic_DNA"/>
</dbReference>
<dbReference type="Proteomes" id="UP000271098">
    <property type="component" value="Unassembled WGS sequence"/>
</dbReference>
<evidence type="ECO:0000313" key="4">
    <source>
        <dbReference type="WBParaSite" id="GPUH_0002480301-mRNA-1"/>
    </source>
</evidence>